<dbReference type="OrthoDB" id="5244810at2"/>
<feature type="region of interest" description="Disordered" evidence="1">
    <location>
        <begin position="34"/>
        <end position="90"/>
    </location>
</feature>
<organism evidence="2 3">
    <name type="scientific">Oryzihumus leptocrescens</name>
    <dbReference type="NCBI Taxonomy" id="297536"/>
    <lineage>
        <taxon>Bacteria</taxon>
        <taxon>Bacillati</taxon>
        <taxon>Actinomycetota</taxon>
        <taxon>Actinomycetes</taxon>
        <taxon>Micrococcales</taxon>
        <taxon>Intrasporangiaceae</taxon>
        <taxon>Oryzihumus</taxon>
    </lineage>
</organism>
<gene>
    <name evidence="2" type="ORF">FB474_1949</name>
</gene>
<feature type="compositionally biased region" description="Acidic residues" evidence="1">
    <location>
        <begin position="45"/>
        <end position="55"/>
    </location>
</feature>
<dbReference type="AlphaFoldDB" id="A0A542ZJP7"/>
<accession>A0A542ZJP7</accession>
<proteinExistence type="predicted"/>
<feature type="region of interest" description="Disordered" evidence="1">
    <location>
        <begin position="134"/>
        <end position="174"/>
    </location>
</feature>
<evidence type="ECO:0000313" key="2">
    <source>
        <dbReference type="EMBL" id="TQL60554.1"/>
    </source>
</evidence>
<name>A0A542ZJP7_9MICO</name>
<comment type="caution">
    <text evidence="2">The sequence shown here is derived from an EMBL/GenBank/DDBJ whole genome shotgun (WGS) entry which is preliminary data.</text>
</comment>
<dbReference type="RefSeq" id="WP_141788436.1">
    <property type="nucleotide sequence ID" value="NZ_BAAAKX010000002.1"/>
</dbReference>
<dbReference type="Proteomes" id="UP000319514">
    <property type="component" value="Unassembled WGS sequence"/>
</dbReference>
<sequence>MTDQSTGREQAAPPVGSVAEEAARLVEAFAAWSGRHAAAPRAAGEDDDEPGDDEPYAGRGDASGSAEGEDAPEGSGEGRQCPTCGAQAGVGKAASCGVCPVCQGIAWLRTVRPETLDRLADLAGALTDTLREVAREAAHGRPQGGTTGGAQHPGASVQDIPVADDDIIEKRAGQ</sequence>
<dbReference type="EMBL" id="VFOQ01000001">
    <property type="protein sequence ID" value="TQL60554.1"/>
    <property type="molecule type" value="Genomic_DNA"/>
</dbReference>
<reference evidence="2 3" key="1">
    <citation type="submission" date="2019-06" db="EMBL/GenBank/DDBJ databases">
        <title>Sequencing the genomes of 1000 actinobacteria strains.</title>
        <authorList>
            <person name="Klenk H.-P."/>
        </authorList>
    </citation>
    <scope>NUCLEOTIDE SEQUENCE [LARGE SCALE GENOMIC DNA]</scope>
    <source>
        <strain evidence="2 3">DSM 18082</strain>
    </source>
</reference>
<evidence type="ECO:0000256" key="1">
    <source>
        <dbReference type="SAM" id="MobiDB-lite"/>
    </source>
</evidence>
<keyword evidence="3" id="KW-1185">Reference proteome</keyword>
<protein>
    <submittedName>
        <fullName evidence="2">Uncharacterized protein</fullName>
    </submittedName>
</protein>
<evidence type="ECO:0000313" key="3">
    <source>
        <dbReference type="Proteomes" id="UP000319514"/>
    </source>
</evidence>